<dbReference type="EC" id="5.4.99.1" evidence="4"/>
<comment type="pathway">
    <text evidence="4">Amino-acid degradation; L-glutamate degradation via mesaconate pathway; acetate and pyruvate from L-glutamate: step 1/4.</text>
</comment>
<feature type="binding site" evidence="4">
    <location>
        <begin position="150"/>
        <end position="151"/>
    </location>
    <ligand>
        <name>L-glutamate</name>
        <dbReference type="ChEBI" id="CHEBI:29985"/>
    </ligand>
</feature>
<protein>
    <recommendedName>
        <fullName evidence="4">Glutamate mutase epsilon subunit</fullName>
        <ecNumber evidence="4">5.4.99.1</ecNumber>
    </recommendedName>
    <alternativeName>
        <fullName evidence="4">Glutamate mutase E chain</fullName>
    </alternativeName>
    <alternativeName>
        <fullName evidence="4">Glutamate mutase large subunit</fullName>
    </alternativeName>
    <alternativeName>
        <fullName evidence="4">Methylaspartate mutase</fullName>
    </alternativeName>
</protein>
<sequence>MELKNKKWTEEEFFEMRKEILGHWSTGKEVENIQDGIEYCKSLPDHKNFAKKLVKAKEEGITLAQPRAGVALIDKHIELLTHLQNEGGADLLPSTIDSYTRLNRYDECEVGIEESKKAGRSLLNGFPGVNHGVTGCRQVVEAVNLPVEARHGTPDSRLLSEIIHAGGWTSNEGGGISYNIPYAKNVPLEKSILDWQYCDRLVGYYEEHGVSINREPFGPLTGTLVPPSTSNVVAIIEALLAAEQGVKNITVGYGQCGNLIQDVAAIRALEEQCEEYLKEYGYNDVVLTTVFHQWMGGFPSDEAKAFGVISTGAAAAALAGATKVIVKTPHEAIGIPTKEANAEGIKATKMTLNLLRGQKMPMSKELETEIAIIKAETKCMLDELFRLGNGDLAIGTVKGFEVGVVDIPFAPSKYNYGKMMPARDNEGCVRYLKFGNIPFTKELKEYNMTKLEERGKFEEREVGFQMTVDDIFAVGKGVLVGRPQK</sequence>
<comment type="cofactor">
    <cofactor evidence="4">
        <name>adenosylcob(III)alamin</name>
        <dbReference type="ChEBI" id="CHEBI:18408"/>
    </cofactor>
</comment>
<accession>A0A4U9RRB3</accession>
<name>A0A4U9RRB3_HATHI</name>
<gene>
    <name evidence="5" type="primary">mutE</name>
    <name evidence="4" type="synonym">glmE</name>
    <name evidence="5" type="ORF">NCTC503_02398</name>
</gene>
<dbReference type="Proteomes" id="UP000308489">
    <property type="component" value="Chromosome 1"/>
</dbReference>
<comment type="function">
    <text evidence="4">Catalyzes the carbon skeleton rearrangement of L-glutamate to L-threo-3-methylaspartate ((2S,3S)-3-methylaspartate).</text>
</comment>
<feature type="binding site" evidence="4">
    <location>
        <position position="172"/>
    </location>
    <ligand>
        <name>L-glutamate</name>
        <dbReference type="ChEBI" id="CHEBI:29985"/>
    </ligand>
</feature>
<feature type="binding site" evidence="4">
    <location>
        <position position="327"/>
    </location>
    <ligand>
        <name>adenosylcob(III)alamin</name>
        <dbReference type="ChEBI" id="CHEBI:18408"/>
    </ligand>
</feature>
<feature type="binding site" evidence="4">
    <location>
        <position position="124"/>
    </location>
    <ligand>
        <name>adenosylcob(III)alamin</name>
        <dbReference type="ChEBI" id="CHEBI:18408"/>
    </ligand>
</feature>
<dbReference type="Pfam" id="PF06368">
    <property type="entry name" value="Met_asp_mut_E"/>
    <property type="match status" value="1"/>
</dbReference>
<evidence type="ECO:0000313" key="5">
    <source>
        <dbReference type="EMBL" id="VTQ94874.1"/>
    </source>
</evidence>
<feature type="binding site" evidence="4">
    <location>
        <position position="101"/>
    </location>
    <ligand>
        <name>L-glutamate</name>
        <dbReference type="ChEBI" id="CHEBI:29985"/>
    </ligand>
</feature>
<feature type="binding site" evidence="4">
    <location>
        <position position="69"/>
    </location>
    <ligand>
        <name>adenosylcob(III)alamin</name>
        <dbReference type="ChEBI" id="CHEBI:18408"/>
    </ligand>
</feature>
<evidence type="ECO:0000256" key="2">
    <source>
        <dbReference type="ARBA" id="ARBA00023235"/>
    </source>
</evidence>
<proteinExistence type="inferred from homology"/>
<keyword evidence="6" id="KW-1185">Reference proteome</keyword>
<dbReference type="GO" id="GO:0019670">
    <property type="term" value="P:anaerobic L-glutamate catabolic process"/>
    <property type="evidence" value="ECO:0007669"/>
    <property type="project" value="InterPro"/>
</dbReference>
<comment type="similarity">
    <text evidence="4">Belongs to the methylaspartate mutase GlmE subunit family.</text>
</comment>
<dbReference type="HAMAP" id="MF_01923">
    <property type="entry name" value="Me_Asp_mutase_E"/>
    <property type="match status" value="1"/>
</dbReference>
<feature type="binding site" evidence="4">
    <location>
        <position position="181"/>
    </location>
    <ligand>
        <name>adenosylcob(III)alamin</name>
        <dbReference type="ChEBI" id="CHEBI:18408"/>
    </ligand>
</feature>
<dbReference type="InterPro" id="IPR014714">
    <property type="entry name" value="Glu_mut_E_C_dom_sf"/>
</dbReference>
<reference evidence="5 6" key="1">
    <citation type="submission" date="2019-05" db="EMBL/GenBank/DDBJ databases">
        <authorList>
            <consortium name="Pathogen Informatics"/>
        </authorList>
    </citation>
    <scope>NUCLEOTIDE SEQUENCE [LARGE SCALE GENOMIC DNA]</scope>
    <source>
        <strain evidence="5 6">NCTC503</strain>
    </source>
</reference>
<comment type="catalytic activity">
    <reaction evidence="4">
        <text>(2S,3S)-3-methyl-L-aspartate = L-glutamate</text>
        <dbReference type="Rhea" id="RHEA:12857"/>
        <dbReference type="ChEBI" id="CHEBI:29985"/>
        <dbReference type="ChEBI" id="CHEBI:58724"/>
        <dbReference type="EC" id="5.4.99.1"/>
    </reaction>
</comment>
<dbReference type="RefSeq" id="WP_138210929.1">
    <property type="nucleotide sequence ID" value="NZ_CBCRUQ010000002.1"/>
</dbReference>
<dbReference type="NCBIfam" id="TIGR01503">
    <property type="entry name" value="MthylAspMut_E"/>
    <property type="match status" value="1"/>
</dbReference>
<dbReference type="EMBL" id="LR590481">
    <property type="protein sequence ID" value="VTQ94874.1"/>
    <property type="molecule type" value="Genomic_DNA"/>
</dbReference>
<keyword evidence="3 4" id="KW-0170">Cobalt</keyword>
<feature type="binding site" evidence="4">
    <location>
        <position position="182"/>
    </location>
    <ligand>
        <name>L-glutamate</name>
        <dbReference type="ChEBI" id="CHEBI:29985"/>
    </ligand>
</feature>
<feature type="binding site" evidence="4">
    <location>
        <position position="298"/>
    </location>
    <ligand>
        <name>adenosylcob(III)alamin</name>
        <dbReference type="ChEBI" id="CHEBI:18408"/>
    </ligand>
</feature>
<evidence type="ECO:0000256" key="3">
    <source>
        <dbReference type="ARBA" id="ARBA00023285"/>
    </source>
</evidence>
<dbReference type="OrthoDB" id="9763360at2"/>
<feature type="binding site" evidence="4">
    <location>
        <position position="331"/>
    </location>
    <ligand>
        <name>adenosylcob(III)alamin</name>
        <dbReference type="ChEBI" id="CHEBI:18408"/>
    </ligand>
</feature>
<dbReference type="GO" id="GO:0019553">
    <property type="term" value="P:L-glutamate catabolic process via L-citramalate"/>
    <property type="evidence" value="ECO:0007669"/>
    <property type="project" value="UniProtKB-UniRule"/>
</dbReference>
<dbReference type="Gene3D" id="3.90.970.10">
    <property type="match status" value="1"/>
</dbReference>
<keyword evidence="1 4" id="KW-0846">Cobalamin</keyword>
<organism evidence="5 6">
    <name type="scientific">Hathewaya histolytica</name>
    <name type="common">Clostridium histolyticum</name>
    <dbReference type="NCBI Taxonomy" id="1498"/>
    <lineage>
        <taxon>Bacteria</taxon>
        <taxon>Bacillati</taxon>
        <taxon>Bacillota</taxon>
        <taxon>Clostridia</taxon>
        <taxon>Eubacteriales</taxon>
        <taxon>Clostridiaceae</taxon>
        <taxon>Hathewaya</taxon>
    </lineage>
</organism>
<dbReference type="PIRSF" id="PIRSF001495">
    <property type="entry name" value="Met_asp_mut_epsi"/>
    <property type="match status" value="1"/>
</dbReference>
<dbReference type="InterPro" id="IPR006396">
    <property type="entry name" value="Glu_mut_E"/>
</dbReference>
<dbReference type="SUPFAM" id="SSF51703">
    <property type="entry name" value="Cobalamin (vitamin B12)-dependent enzymes"/>
    <property type="match status" value="1"/>
</dbReference>
<dbReference type="GO" id="GO:0031419">
    <property type="term" value="F:cobalamin binding"/>
    <property type="evidence" value="ECO:0007669"/>
    <property type="project" value="UniProtKB-KW"/>
</dbReference>
<evidence type="ECO:0000256" key="1">
    <source>
        <dbReference type="ARBA" id="ARBA00022628"/>
    </source>
</evidence>
<keyword evidence="2 4" id="KW-0413">Isomerase</keyword>
<dbReference type="CDD" id="cd00245">
    <property type="entry name" value="Glm_e"/>
    <property type="match status" value="1"/>
</dbReference>
<evidence type="ECO:0000313" key="6">
    <source>
        <dbReference type="Proteomes" id="UP000308489"/>
    </source>
</evidence>
<feature type="binding site" evidence="4">
    <location>
        <position position="67"/>
    </location>
    <ligand>
        <name>L-glutamate</name>
        <dbReference type="ChEBI" id="CHEBI:29985"/>
    </ligand>
</feature>
<dbReference type="UniPathway" id="UPA00561">
    <property type="reaction ID" value="UER00617"/>
</dbReference>
<comment type="subunit">
    <text evidence="4">Heterotetramer composed of 2 epsilon subunits (GlmE) and 2 sigma subunits (GlmS). GlmE exists as a homodimer and GlmS as a monomer.</text>
</comment>
<dbReference type="KEGG" id="hhw:NCTC503_02398"/>
<feature type="binding site" evidence="4">
    <location>
        <position position="178"/>
    </location>
    <ligand>
        <name>L-glutamate</name>
        <dbReference type="ChEBI" id="CHEBI:29985"/>
    </ligand>
</feature>
<feature type="binding site" evidence="4">
    <location>
        <position position="335"/>
    </location>
    <ligand>
        <name>adenosylcob(III)alamin</name>
        <dbReference type="ChEBI" id="CHEBI:18408"/>
    </ligand>
</feature>
<dbReference type="InterPro" id="IPR016176">
    <property type="entry name" value="Cbl-dep_enz_cat"/>
</dbReference>
<dbReference type="GO" id="GO:0050097">
    <property type="term" value="F:methylaspartate mutase activity"/>
    <property type="evidence" value="ECO:0007669"/>
    <property type="project" value="UniProtKB-UniRule"/>
</dbReference>
<dbReference type="AlphaFoldDB" id="A0A4U9RRB3"/>
<evidence type="ECO:0000256" key="4">
    <source>
        <dbReference type="HAMAP-Rule" id="MF_01923"/>
    </source>
</evidence>
<dbReference type="Gene3D" id="3.20.20.240">
    <property type="entry name" value="Methylmalonyl-CoA mutase"/>
    <property type="match status" value="1"/>
</dbReference>